<evidence type="ECO:0000313" key="2">
    <source>
        <dbReference type="Proteomes" id="UP000071927"/>
    </source>
</evidence>
<sequence length="37" mass="4108">MFIGAAFIGFVAPLIVNFKDSDDVEDVDIDDIEISFE</sequence>
<evidence type="ECO:0000313" key="1">
    <source>
        <dbReference type="EMBL" id="KXU02702.1"/>
    </source>
</evidence>
<gene>
    <name evidence="1" type="ORF">SGADD03_02214</name>
</gene>
<accession>A0A139QJU5</accession>
<dbReference type="PATRIC" id="fig|315405.12.peg.2687"/>
<protein>
    <submittedName>
        <fullName evidence="1">Uncharacterized protein</fullName>
    </submittedName>
</protein>
<organism evidence="1 2">
    <name type="scientific">Streptococcus gallolyticus</name>
    <dbReference type="NCBI Taxonomy" id="315405"/>
    <lineage>
        <taxon>Bacteria</taxon>
        <taxon>Bacillati</taxon>
        <taxon>Bacillota</taxon>
        <taxon>Bacilli</taxon>
        <taxon>Lactobacillales</taxon>
        <taxon>Streptococcaceae</taxon>
        <taxon>Streptococcus</taxon>
    </lineage>
</organism>
<dbReference type="Proteomes" id="UP000071927">
    <property type="component" value="Unassembled WGS sequence"/>
</dbReference>
<comment type="caution">
    <text evidence="1">The sequence shown here is derived from an EMBL/GenBank/DDBJ whole genome shotgun (WGS) entry which is preliminary data.</text>
</comment>
<name>A0A139QJU5_9STRE</name>
<proteinExistence type="predicted"/>
<dbReference type="EMBL" id="LQXV01000497">
    <property type="protein sequence ID" value="KXU02702.1"/>
    <property type="molecule type" value="Genomic_DNA"/>
</dbReference>
<dbReference type="AlphaFoldDB" id="A0A139QJU5"/>
<reference evidence="1 2" key="1">
    <citation type="submission" date="2016-01" db="EMBL/GenBank/DDBJ databases">
        <title>Highly variable Streptococcus oralis are common among viridans streptococci isolated from primates.</title>
        <authorList>
            <person name="Denapaite D."/>
            <person name="Rieger M."/>
            <person name="Koendgen S."/>
            <person name="Brueckner R."/>
            <person name="Ochigava I."/>
            <person name="Kappeler P."/>
            <person name="Maetz-Rensing K."/>
            <person name="Leendertz F."/>
            <person name="Hakenbeck R."/>
        </authorList>
    </citation>
    <scope>NUCLEOTIDE SEQUENCE [LARGE SCALE GENOMIC DNA]</scope>
    <source>
        <strain evidence="1 2">DD03</strain>
    </source>
</reference>